<evidence type="ECO:0000256" key="3">
    <source>
        <dbReference type="RuleBase" id="RU003567"/>
    </source>
</evidence>
<evidence type="ECO:0000313" key="5">
    <source>
        <dbReference type="Proteomes" id="UP000463857"/>
    </source>
</evidence>
<dbReference type="FunFam" id="3.90.226.10:FF:000002">
    <property type="entry name" value="ATP-dependent Clp protease proteolytic subunit"/>
    <property type="match status" value="1"/>
</dbReference>
<proteinExistence type="inferred from homology"/>
<dbReference type="PANTHER" id="PTHR10381:SF26">
    <property type="entry name" value="ATP-DEPENDENT CLP PROTEASE PROTEOLYTIC SUBUNIT-LIKE-RELATED"/>
    <property type="match status" value="1"/>
</dbReference>
<dbReference type="GO" id="GO:0051117">
    <property type="term" value="F:ATPase binding"/>
    <property type="evidence" value="ECO:0007669"/>
    <property type="project" value="TreeGrafter"/>
</dbReference>
<keyword evidence="2" id="KW-0720">Serine protease</keyword>
<keyword evidence="2 4" id="KW-0645">Protease</keyword>
<name>A0A7L4YMP0_9ACTN</name>
<feature type="active site" description="Nucleophile" evidence="2">
    <location>
        <position position="100"/>
    </location>
</feature>
<reference evidence="4 5" key="1">
    <citation type="journal article" date="2018" name="Int. J. Syst. Evol. Microbiol.">
        <title>Epidermidibacterium keratini gen. nov., sp. nov., a member of the family Sporichthyaceae, isolated from keratin epidermis.</title>
        <authorList>
            <person name="Lee D.G."/>
            <person name="Trujillo M.E."/>
            <person name="Kang S."/>
            <person name="Nam J.J."/>
            <person name="Kim Y.J."/>
        </authorList>
    </citation>
    <scope>NUCLEOTIDE SEQUENCE [LARGE SCALE GENOMIC DNA]</scope>
    <source>
        <strain evidence="4 5">EPI-7</strain>
    </source>
</reference>
<organism evidence="4 5">
    <name type="scientific">Epidermidibacterium keratini</name>
    <dbReference type="NCBI Taxonomy" id="1891644"/>
    <lineage>
        <taxon>Bacteria</taxon>
        <taxon>Bacillati</taxon>
        <taxon>Actinomycetota</taxon>
        <taxon>Actinomycetes</taxon>
        <taxon>Sporichthyales</taxon>
        <taxon>Sporichthyaceae</taxon>
        <taxon>Epidermidibacterium</taxon>
    </lineage>
</organism>
<feature type="active site" evidence="2">
    <location>
        <position position="125"/>
    </location>
</feature>
<evidence type="ECO:0000256" key="1">
    <source>
        <dbReference type="ARBA" id="ARBA00007039"/>
    </source>
</evidence>
<dbReference type="AlphaFoldDB" id="A0A7L4YMP0"/>
<dbReference type="Pfam" id="PF00574">
    <property type="entry name" value="CLP_protease"/>
    <property type="match status" value="1"/>
</dbReference>
<dbReference type="InterPro" id="IPR023562">
    <property type="entry name" value="ClpP/TepA"/>
</dbReference>
<comment type="similarity">
    <text evidence="1 2 3">Belongs to the peptidase S14 family.</text>
</comment>
<dbReference type="EMBL" id="CP047156">
    <property type="protein sequence ID" value="QHC00104.1"/>
    <property type="molecule type" value="Genomic_DNA"/>
</dbReference>
<keyword evidence="2" id="KW-0963">Cytoplasm</keyword>
<dbReference type="Gene3D" id="3.90.226.10">
    <property type="entry name" value="2-enoyl-CoA Hydratase, Chain A, domain 1"/>
    <property type="match status" value="1"/>
</dbReference>
<dbReference type="GO" id="GO:0004252">
    <property type="term" value="F:serine-type endopeptidase activity"/>
    <property type="evidence" value="ECO:0007669"/>
    <property type="project" value="UniProtKB-UniRule"/>
</dbReference>
<comment type="subunit">
    <text evidence="2">Fourteen ClpP subunits assemble into 2 heptameric rings which stack back to back to give a disk-like structure with a central cavity, resembling the structure of eukaryotic proteasomes.</text>
</comment>
<dbReference type="NCBIfam" id="NF009205">
    <property type="entry name" value="PRK12553.1"/>
    <property type="match status" value="1"/>
</dbReference>
<gene>
    <name evidence="2" type="primary">clpP</name>
    <name evidence="4" type="ORF">EK0264_07330</name>
</gene>
<keyword evidence="5" id="KW-1185">Reference proteome</keyword>
<dbReference type="OrthoDB" id="9802800at2"/>
<comment type="function">
    <text evidence="2">Cleaves peptides in various proteins in a process that requires ATP hydrolysis. Has a chymotrypsin-like activity. Plays a major role in the degradation of misfolded proteins.</text>
</comment>
<dbReference type="GO" id="GO:0004176">
    <property type="term" value="F:ATP-dependent peptidase activity"/>
    <property type="evidence" value="ECO:0007669"/>
    <property type="project" value="InterPro"/>
</dbReference>
<dbReference type="SUPFAM" id="SSF52096">
    <property type="entry name" value="ClpP/crotonase"/>
    <property type="match status" value="1"/>
</dbReference>
<dbReference type="InterPro" id="IPR001907">
    <property type="entry name" value="ClpP"/>
</dbReference>
<dbReference type="EC" id="3.4.21.92" evidence="2"/>
<comment type="catalytic activity">
    <reaction evidence="2">
        <text>Hydrolysis of proteins to small peptides in the presence of ATP and magnesium. alpha-casein is the usual test substrate. In the absence of ATP, only oligopeptides shorter than five residues are hydrolyzed (such as succinyl-Leu-Tyr-|-NHMec, and Leu-Tyr-Leu-|-Tyr-Trp, in which cleavage of the -Tyr-|-Leu- and -Tyr-|-Trp bonds also occurs).</text>
        <dbReference type="EC" id="3.4.21.92"/>
    </reaction>
</comment>
<dbReference type="NCBIfam" id="NF001368">
    <property type="entry name" value="PRK00277.1"/>
    <property type="match status" value="1"/>
</dbReference>
<evidence type="ECO:0000313" key="4">
    <source>
        <dbReference type="EMBL" id="QHC00104.1"/>
    </source>
</evidence>
<dbReference type="Proteomes" id="UP000463857">
    <property type="component" value="Chromosome"/>
</dbReference>
<dbReference type="HAMAP" id="MF_00444">
    <property type="entry name" value="ClpP"/>
    <property type="match status" value="1"/>
</dbReference>
<dbReference type="PANTHER" id="PTHR10381">
    <property type="entry name" value="ATP-DEPENDENT CLP PROTEASE PROTEOLYTIC SUBUNIT"/>
    <property type="match status" value="1"/>
</dbReference>
<dbReference type="RefSeq" id="WP_159544255.1">
    <property type="nucleotide sequence ID" value="NZ_CP047156.1"/>
</dbReference>
<keyword evidence="2" id="KW-0378">Hydrolase</keyword>
<dbReference type="InterPro" id="IPR029045">
    <property type="entry name" value="ClpP/crotonase-like_dom_sf"/>
</dbReference>
<comment type="subcellular location">
    <subcellularLocation>
        <location evidence="2">Cytoplasm</location>
    </subcellularLocation>
</comment>
<protein>
    <recommendedName>
        <fullName evidence="2 3">ATP-dependent Clp protease proteolytic subunit</fullName>
        <ecNumber evidence="2">3.4.21.92</ecNumber>
    </recommendedName>
    <alternativeName>
        <fullName evidence="2">Endopeptidase Clp</fullName>
    </alternativeName>
</protein>
<dbReference type="GO" id="GO:0005737">
    <property type="term" value="C:cytoplasm"/>
    <property type="evidence" value="ECO:0007669"/>
    <property type="project" value="UniProtKB-SubCell"/>
</dbReference>
<dbReference type="KEGG" id="eke:EK0264_07330"/>
<dbReference type="InParanoid" id="A0A7L4YMP0"/>
<dbReference type="CDD" id="cd07017">
    <property type="entry name" value="S14_ClpP_2"/>
    <property type="match status" value="1"/>
</dbReference>
<sequence length="197" mass="21304">MAQYLVPNVVERVAGGERSVDIYSRLLSERVIFIGTEIDDGVANVVMAQLVHLASESAELDVHLYINSPGGSVTSVMAIYDTMQFVRPDVSTFCLGQAASTAALLLAAGADGKRNVLEHSRVVLHQPSGEGRGSLADLILQADEISRVRSQLESVLARHTGQSLDQLRVDTDRDRIFDAEAAVAYGLADRVIRQMPT</sequence>
<accession>A0A7L4YMP0</accession>
<dbReference type="GO" id="GO:0006515">
    <property type="term" value="P:protein quality control for misfolded or incompletely synthesized proteins"/>
    <property type="evidence" value="ECO:0007669"/>
    <property type="project" value="TreeGrafter"/>
</dbReference>
<evidence type="ECO:0000256" key="2">
    <source>
        <dbReference type="HAMAP-Rule" id="MF_00444"/>
    </source>
</evidence>
<dbReference type="PRINTS" id="PR00127">
    <property type="entry name" value="CLPPROTEASEP"/>
</dbReference>
<dbReference type="GO" id="GO:0009368">
    <property type="term" value="C:endopeptidase Clp complex"/>
    <property type="evidence" value="ECO:0007669"/>
    <property type="project" value="TreeGrafter"/>
</dbReference>